<evidence type="ECO:0000313" key="9">
    <source>
        <dbReference type="Proteomes" id="UP000001812"/>
    </source>
</evidence>
<feature type="binding site" evidence="6">
    <location>
        <begin position="135"/>
        <end position="138"/>
    </location>
    <ligand>
        <name>FMN</name>
        <dbReference type="ChEBI" id="CHEBI:58210"/>
    </ligand>
</feature>
<keyword evidence="4 6" id="KW-0520">NAD</keyword>
<dbReference type="GO" id="GO:0009055">
    <property type="term" value="F:electron transfer activity"/>
    <property type="evidence" value="ECO:0007669"/>
    <property type="project" value="UniProtKB-UniRule"/>
</dbReference>
<dbReference type="HAMAP" id="MF_01216">
    <property type="entry name" value="Azoreductase_type1"/>
    <property type="match status" value="1"/>
</dbReference>
<gene>
    <name evidence="6 8" type="primary">azoR</name>
    <name evidence="8" type="ORF">BURPS1710A_4081</name>
</gene>
<dbReference type="InterPro" id="IPR050104">
    <property type="entry name" value="FMN-dep_NADH:Q_OxRdtase_AzoR1"/>
</dbReference>
<dbReference type="GO" id="GO:0016655">
    <property type="term" value="F:oxidoreductase activity, acting on NAD(P)H, quinone or similar compound as acceptor"/>
    <property type="evidence" value="ECO:0007669"/>
    <property type="project" value="InterPro"/>
</dbReference>
<accession>A0A0E1WEI3</accession>
<reference evidence="8 9" key="2">
    <citation type="submission" date="2009-05" db="EMBL/GenBank/DDBJ databases">
        <authorList>
            <person name="Harkins D.M."/>
            <person name="DeShazer D."/>
            <person name="Woods D.E."/>
            <person name="Brinkac L.M."/>
            <person name="Brown K.A."/>
            <person name="Hung G.C."/>
            <person name="Tuanyok A."/>
            <person name="Zhang B."/>
            <person name="Nierman W.C."/>
        </authorList>
    </citation>
    <scope>NUCLEOTIDE SEQUENCE [LARGE SCALE GENOMIC DNA]</scope>
    <source>
        <strain evidence="8 9">1710a</strain>
    </source>
</reference>
<comment type="catalytic activity">
    <reaction evidence="6">
        <text>2 a quinone + NADH + H(+) = 2 a 1,4-benzosemiquinone + NAD(+)</text>
        <dbReference type="Rhea" id="RHEA:65952"/>
        <dbReference type="ChEBI" id="CHEBI:15378"/>
        <dbReference type="ChEBI" id="CHEBI:57540"/>
        <dbReference type="ChEBI" id="CHEBI:57945"/>
        <dbReference type="ChEBI" id="CHEBI:132124"/>
        <dbReference type="ChEBI" id="CHEBI:134225"/>
    </reaction>
</comment>
<dbReference type="InterPro" id="IPR029039">
    <property type="entry name" value="Flavoprotein-like_sf"/>
</dbReference>
<protein>
    <recommendedName>
        <fullName evidence="6">FMN dependent NADH:quinone oxidoreductase</fullName>
        <ecNumber evidence="6">1.6.5.-</ecNumber>
    </recommendedName>
    <alternativeName>
        <fullName evidence="6">Azo-dye reductase</fullName>
    </alternativeName>
    <alternativeName>
        <fullName evidence="6">FMN-dependent NADH-azo compound oxidoreductase</fullName>
    </alternativeName>
    <alternativeName>
        <fullName evidence="6">FMN-dependent NADH-azoreductase</fullName>
        <ecNumber evidence="6">1.7.1.17</ecNumber>
    </alternativeName>
</protein>
<comment type="subunit">
    <text evidence="6">Homodimer.</text>
</comment>
<keyword evidence="3 6" id="KW-0560">Oxidoreductase</keyword>
<dbReference type="GO" id="GO:0016652">
    <property type="term" value="F:oxidoreductase activity, acting on NAD(P)H as acceptor"/>
    <property type="evidence" value="ECO:0007669"/>
    <property type="project" value="UniProtKB-UniRule"/>
</dbReference>
<dbReference type="EC" id="1.6.5.-" evidence="6"/>
<evidence type="ECO:0000256" key="3">
    <source>
        <dbReference type="ARBA" id="ARBA00023002"/>
    </source>
</evidence>
<evidence type="ECO:0000256" key="4">
    <source>
        <dbReference type="ARBA" id="ARBA00023027"/>
    </source>
</evidence>
<evidence type="ECO:0000259" key="7">
    <source>
        <dbReference type="Pfam" id="PF02525"/>
    </source>
</evidence>
<evidence type="ECO:0000256" key="1">
    <source>
        <dbReference type="ARBA" id="ARBA00022630"/>
    </source>
</evidence>
<keyword evidence="2 6" id="KW-0288">FMN</keyword>
<proteinExistence type="inferred from homology"/>
<comment type="cofactor">
    <cofactor evidence="6">
        <name>FMN</name>
        <dbReference type="ChEBI" id="CHEBI:58210"/>
    </cofactor>
    <text evidence="6">Binds 1 FMN per subunit.</text>
</comment>
<dbReference type="Pfam" id="PF02525">
    <property type="entry name" value="Flavodoxin_2"/>
    <property type="match status" value="1"/>
</dbReference>
<dbReference type="SUPFAM" id="SSF52218">
    <property type="entry name" value="Flavoproteins"/>
    <property type="match status" value="1"/>
</dbReference>
<dbReference type="PANTHER" id="PTHR43741:SF2">
    <property type="entry name" value="FMN-DEPENDENT NADH:QUINONE OXIDOREDUCTASE"/>
    <property type="match status" value="1"/>
</dbReference>
<reference evidence="9" key="1">
    <citation type="submission" date="2007-08" db="EMBL/GenBank/DDBJ databases">
        <title>Annotation of Burkholderia pseudomallei 1710a.</title>
        <authorList>
            <person name="Harkins D.M."/>
            <person name="DeShazer D."/>
            <person name="Woods D.E."/>
            <person name="Brinkac L.M."/>
            <person name="Brown K.A."/>
            <person name="Hung G.C."/>
            <person name="Tuanyok A."/>
            <person name="Zhang B."/>
            <person name="Nierman W.C."/>
        </authorList>
    </citation>
    <scope>NUCLEOTIDE SEQUENCE [LARGE SCALE GENOMIC DNA]</scope>
    <source>
        <strain evidence="9">1710a</strain>
    </source>
</reference>
<evidence type="ECO:0000313" key="8">
    <source>
        <dbReference type="EMBL" id="EET07977.1"/>
    </source>
</evidence>
<organism evidence="8 9">
    <name type="scientific">Burkholderia pseudomallei 1710a</name>
    <dbReference type="NCBI Taxonomy" id="320371"/>
    <lineage>
        <taxon>Bacteria</taxon>
        <taxon>Pseudomonadati</taxon>
        <taxon>Pseudomonadota</taxon>
        <taxon>Betaproteobacteria</taxon>
        <taxon>Burkholderiales</taxon>
        <taxon>Burkholderiaceae</taxon>
        <taxon>Burkholderia</taxon>
        <taxon>pseudomallei group</taxon>
    </lineage>
</organism>
<sequence length="237" mass="25176">MFRYCNNPSPGHRFFAAAAIRTMASLALHSAQTYSTEPDMTTILQINSAARSQGAQSTLLADELTAKLQQGNPGATVKVRNLLADALPHLDDAVLGAFFTPADQRSAEQNAIVAKSDELVDELRSADVIVIGAPMYNFGVSSQLKAYFDWIARAGVTFRYTSEGPEGLIKGKKAYVVSARGGKHVGMPTDSQTPFLKTFLGFIGLTDVTFVYAEGLALGPDAATEALASAREAIAAV</sequence>
<keyword evidence="1 6" id="KW-0285">Flavoprotein</keyword>
<evidence type="ECO:0000256" key="6">
    <source>
        <dbReference type="HAMAP-Rule" id="MF_01216"/>
    </source>
</evidence>
<dbReference type="InterPro" id="IPR003680">
    <property type="entry name" value="Flavodoxin_fold"/>
</dbReference>
<evidence type="ECO:0000256" key="5">
    <source>
        <dbReference type="ARBA" id="ARBA00048542"/>
    </source>
</evidence>
<dbReference type="HOGENOM" id="CLU_088964_0_0_4"/>
<evidence type="ECO:0000256" key="2">
    <source>
        <dbReference type="ARBA" id="ARBA00022643"/>
    </source>
</evidence>
<dbReference type="Gene3D" id="3.40.50.360">
    <property type="match status" value="1"/>
</dbReference>
<comment type="caution">
    <text evidence="6">Lacks conserved residue(s) required for the propagation of feature annotation.</text>
</comment>
<comment type="catalytic activity">
    <reaction evidence="5">
        <text>N,N-dimethyl-1,4-phenylenediamine + anthranilate + 2 NAD(+) = 2-(4-dimethylaminophenyl)diazenylbenzoate + 2 NADH + 2 H(+)</text>
        <dbReference type="Rhea" id="RHEA:55872"/>
        <dbReference type="ChEBI" id="CHEBI:15378"/>
        <dbReference type="ChEBI" id="CHEBI:15783"/>
        <dbReference type="ChEBI" id="CHEBI:16567"/>
        <dbReference type="ChEBI" id="CHEBI:57540"/>
        <dbReference type="ChEBI" id="CHEBI:57945"/>
        <dbReference type="ChEBI" id="CHEBI:71579"/>
        <dbReference type="EC" id="1.7.1.17"/>
    </reaction>
    <physiologicalReaction direction="right-to-left" evidence="5">
        <dbReference type="Rhea" id="RHEA:55874"/>
    </physiologicalReaction>
</comment>
<dbReference type="Proteomes" id="UP000001812">
    <property type="component" value="Chromosome I"/>
</dbReference>
<dbReference type="EC" id="1.7.1.17" evidence="6"/>
<comment type="function">
    <text evidence="6">Quinone reductase that provides resistance to thiol-specific stress caused by electrophilic quinones.</text>
</comment>
<dbReference type="InterPro" id="IPR023048">
    <property type="entry name" value="NADH:quinone_OxRdtase_FMN_depd"/>
</dbReference>
<dbReference type="EMBL" id="CM000832">
    <property type="protein sequence ID" value="EET07977.1"/>
    <property type="molecule type" value="Genomic_DNA"/>
</dbReference>
<name>A0A0E1WEI3_BURPE</name>
<comment type="similarity">
    <text evidence="6">Belongs to the azoreductase type 1 family.</text>
</comment>
<dbReference type="PANTHER" id="PTHR43741">
    <property type="entry name" value="FMN-DEPENDENT NADH-AZOREDUCTASE 1"/>
    <property type="match status" value="1"/>
</dbReference>
<dbReference type="AlphaFoldDB" id="A0A0E1WEI3"/>
<feature type="domain" description="Flavodoxin-like fold" evidence="7">
    <location>
        <begin position="42"/>
        <end position="236"/>
    </location>
</feature>
<comment type="function">
    <text evidence="6">Also exhibits azoreductase activity. Catalyzes the reductive cleavage of the azo bond in aromatic azo compounds to the corresponding amines.</text>
</comment>
<dbReference type="GO" id="GO:0010181">
    <property type="term" value="F:FMN binding"/>
    <property type="evidence" value="ECO:0007669"/>
    <property type="project" value="UniProtKB-UniRule"/>
</dbReference>